<evidence type="ECO:0000256" key="1">
    <source>
        <dbReference type="ARBA" id="ARBA00022884"/>
    </source>
</evidence>
<evidence type="ECO:0000256" key="3">
    <source>
        <dbReference type="SAM" id="MobiDB-lite"/>
    </source>
</evidence>
<dbReference type="PROSITE" id="PS50102">
    <property type="entry name" value="RRM"/>
    <property type="match status" value="1"/>
</dbReference>
<feature type="region of interest" description="Disordered" evidence="3">
    <location>
        <begin position="25"/>
        <end position="84"/>
    </location>
</feature>
<organism evidence="5">
    <name type="scientific">Eutreptiella gymnastica</name>
    <dbReference type="NCBI Taxonomy" id="73025"/>
    <lineage>
        <taxon>Eukaryota</taxon>
        <taxon>Discoba</taxon>
        <taxon>Euglenozoa</taxon>
        <taxon>Euglenida</taxon>
        <taxon>Spirocuta</taxon>
        <taxon>Euglenophyceae</taxon>
        <taxon>Eutreptiales</taxon>
        <taxon>Eutreptiaceae</taxon>
        <taxon>Eutreptiella</taxon>
    </lineage>
</organism>
<feature type="compositionally biased region" description="Basic and acidic residues" evidence="3">
    <location>
        <begin position="410"/>
        <end position="430"/>
    </location>
</feature>
<dbReference type="AlphaFoldDB" id="A0A7S1N5G5"/>
<feature type="compositionally biased region" description="Polar residues" evidence="3">
    <location>
        <begin position="50"/>
        <end position="61"/>
    </location>
</feature>
<gene>
    <name evidence="5" type="ORF">EGYM00392_LOCUS8414</name>
</gene>
<name>A0A7S1N5G5_9EUGL</name>
<dbReference type="SMART" id="SM00360">
    <property type="entry name" value="RRM"/>
    <property type="match status" value="1"/>
</dbReference>
<evidence type="ECO:0000259" key="4">
    <source>
        <dbReference type="PROSITE" id="PS50102"/>
    </source>
</evidence>
<feature type="compositionally biased region" description="Basic and acidic residues" evidence="3">
    <location>
        <begin position="442"/>
        <end position="455"/>
    </location>
</feature>
<evidence type="ECO:0000313" key="5">
    <source>
        <dbReference type="EMBL" id="CAD8997349.1"/>
    </source>
</evidence>
<feature type="compositionally biased region" description="Gly residues" evidence="3">
    <location>
        <begin position="217"/>
        <end position="228"/>
    </location>
</feature>
<reference evidence="5" key="1">
    <citation type="submission" date="2021-01" db="EMBL/GenBank/DDBJ databases">
        <authorList>
            <person name="Corre E."/>
            <person name="Pelletier E."/>
            <person name="Niang G."/>
            <person name="Scheremetjew M."/>
            <person name="Finn R."/>
            <person name="Kale V."/>
            <person name="Holt S."/>
            <person name="Cochrane G."/>
            <person name="Meng A."/>
            <person name="Brown T."/>
            <person name="Cohen L."/>
        </authorList>
    </citation>
    <scope>NUCLEOTIDE SEQUENCE</scope>
    <source>
        <strain evidence="5">NIES-381</strain>
    </source>
</reference>
<feature type="compositionally biased region" description="Low complexity" evidence="3">
    <location>
        <begin position="362"/>
        <end position="372"/>
    </location>
</feature>
<feature type="compositionally biased region" description="Basic and acidic residues" evidence="3">
    <location>
        <begin position="155"/>
        <end position="169"/>
    </location>
</feature>
<proteinExistence type="predicted"/>
<dbReference type="EMBL" id="HBGA01021788">
    <property type="protein sequence ID" value="CAD8997349.1"/>
    <property type="molecule type" value="Transcribed_RNA"/>
</dbReference>
<feature type="domain" description="RRM" evidence="4">
    <location>
        <begin position="87"/>
        <end position="161"/>
    </location>
</feature>
<dbReference type="GO" id="GO:0003723">
    <property type="term" value="F:RNA binding"/>
    <property type="evidence" value="ECO:0007669"/>
    <property type="project" value="UniProtKB-UniRule"/>
</dbReference>
<dbReference type="Pfam" id="PF00076">
    <property type="entry name" value="RRM_1"/>
    <property type="match status" value="1"/>
</dbReference>
<feature type="compositionally biased region" description="Basic and acidic residues" evidence="3">
    <location>
        <begin position="386"/>
        <end position="396"/>
    </location>
</feature>
<feature type="compositionally biased region" description="Gly residues" evidence="3">
    <location>
        <begin position="171"/>
        <end position="189"/>
    </location>
</feature>
<dbReference type="InterPro" id="IPR035979">
    <property type="entry name" value="RBD_domain_sf"/>
</dbReference>
<keyword evidence="1 2" id="KW-0694">RNA-binding</keyword>
<feature type="compositionally biased region" description="Basic and acidic residues" evidence="3">
    <location>
        <begin position="308"/>
        <end position="326"/>
    </location>
</feature>
<dbReference type="Gene3D" id="3.30.70.330">
    <property type="match status" value="1"/>
</dbReference>
<sequence length="473" mass="50792">MAPKAAKGKKQKQSLGDFLGVKVQGTSWADDDDDDAFIAPEKPGQGEDYTASTDWRGSRSQPAPGGGDRPFANLAVADKPLPDKPPYTLYIGNLSYSTTEEEIQEFFKNSESARLVYDKMTKEPKGFGYVSFPTREDLANALKLDNQSLGGRSVRLDIAQDNRSGEKGGGKGKGSRFGDGGGGFSGFSGGRDFMGTGQVERGTMGGGKAEGGRGMDRGGFGSGRGGGASLWEEGRDVMGSGQSEERSRGPPRDGPRELPAFSRDTMGSEQSEARSGYSSAPRESRGAFGGAGGDSWSGGREAMGTGVVERRDPPAPREDRPERLARELPAFSRDAFGAEEAPEPPALPEPEEKPKPQPWRPGAGRAAAAANLGDGGSWRDNTDEDDKPKKPERKVETQTAKANPFLARSSEPKEEPKKEKKEREIPKTQEELFQQQIAKAKKKEEAAKAAKEKENNTNINMWSALGAGKKKKR</sequence>
<dbReference type="InterPro" id="IPR000504">
    <property type="entry name" value="RRM_dom"/>
</dbReference>
<dbReference type="SUPFAM" id="SSF54928">
    <property type="entry name" value="RNA-binding domain, RBD"/>
    <property type="match status" value="1"/>
</dbReference>
<dbReference type="PANTHER" id="PTHR23236:SF11">
    <property type="entry name" value="EUKARYOTIC TRANSLATION INITIATION FACTOR 4H"/>
    <property type="match status" value="1"/>
</dbReference>
<dbReference type="InterPro" id="IPR012677">
    <property type="entry name" value="Nucleotide-bd_a/b_plait_sf"/>
</dbReference>
<accession>A0A7S1N5G5</accession>
<feature type="region of interest" description="Disordered" evidence="3">
    <location>
        <begin position="155"/>
        <end position="473"/>
    </location>
</feature>
<evidence type="ECO:0000256" key="2">
    <source>
        <dbReference type="PROSITE-ProRule" id="PRU00176"/>
    </source>
</evidence>
<feature type="compositionally biased region" description="Basic and acidic residues" evidence="3">
    <location>
        <begin position="243"/>
        <end position="256"/>
    </location>
</feature>
<dbReference type="PANTHER" id="PTHR23236">
    <property type="entry name" value="EUKARYOTIC TRANSLATION INITIATION FACTOR 4B/4H"/>
    <property type="match status" value="1"/>
</dbReference>
<protein>
    <recommendedName>
        <fullName evidence="4">RRM domain-containing protein</fullName>
    </recommendedName>
</protein>
<feature type="compositionally biased region" description="Gly residues" evidence="3">
    <location>
        <begin position="287"/>
        <end position="296"/>
    </location>
</feature>